<evidence type="ECO:0000313" key="2">
    <source>
        <dbReference type="EMBL" id="QHT02577.1"/>
    </source>
</evidence>
<feature type="domain" description="Amine oxidase" evidence="1">
    <location>
        <begin position="13"/>
        <end position="390"/>
    </location>
</feature>
<dbReference type="SUPFAM" id="SSF55856">
    <property type="entry name" value="Cytochrome b5-like heme/steroid binding domain"/>
    <property type="match status" value="1"/>
</dbReference>
<dbReference type="InterPro" id="IPR036188">
    <property type="entry name" value="FAD/NAD-bd_sf"/>
</dbReference>
<dbReference type="Pfam" id="PF01593">
    <property type="entry name" value="Amino_oxidase"/>
    <property type="match status" value="1"/>
</dbReference>
<dbReference type="PANTHER" id="PTHR10742:SF410">
    <property type="entry name" value="LYSINE-SPECIFIC HISTONE DEMETHYLASE 2"/>
    <property type="match status" value="1"/>
</dbReference>
<dbReference type="GO" id="GO:0016491">
    <property type="term" value="F:oxidoreductase activity"/>
    <property type="evidence" value="ECO:0007669"/>
    <property type="project" value="InterPro"/>
</dbReference>
<sequence length="514" mass="58995">MGIYDYIIVGGGISGLFMAYKLSQTDKDILLLESSNRLGGRLLTKIEKGVQFELGGARISSKHTKVLSLLKEFELDKGLIKLPDDISYKIKGPRINFYSLIKELVEGSKLYTKKYLESVNLLQVCIDVLGQQHAEMLQELLGYDSEFENLNAYIALKTFKKDLFSANDYFVLKNGFSSLIKALQDFIEAKDNVTIELEKSVTDIGKNFVELDKQKKYGSKILCCVPYYTLKRLPKFKDVEVVNNITPIPLIRIYAKYPKDKSGKVWFHGLKRTITDNYIRHIIPIDYENGLIMISYTDGKYADMWKNLSMISNKVLIEHLHKEVKKVLGKEPPKPEFITTYYWKAGVHMWNPGISVKDSYESIINPFPKTYVVNEAYSLHQSWVEGALDASYDVLDLLDEKFIRGKPKVGGAKKRSKMYTIQQVLKKRNWIVLDIRGKLRIYDVGGWLKEHPGGADNLRKGIKANRYYVNKKKYKESPIMLFKQIGAHSSGKVIQNMLMKDNTKVKFIGLMKKV</sequence>
<name>A0A6C0CE51_9ZZZZ</name>
<dbReference type="SUPFAM" id="SSF51905">
    <property type="entry name" value="FAD/NAD(P)-binding domain"/>
    <property type="match status" value="1"/>
</dbReference>
<evidence type="ECO:0000259" key="1">
    <source>
        <dbReference type="Pfam" id="PF01593"/>
    </source>
</evidence>
<dbReference type="EMBL" id="MN739395">
    <property type="protein sequence ID" value="QHT02577.1"/>
    <property type="molecule type" value="Genomic_DNA"/>
</dbReference>
<dbReference type="InterPro" id="IPR036400">
    <property type="entry name" value="Cyt_B5-like_heme/steroid_sf"/>
</dbReference>
<dbReference type="PANTHER" id="PTHR10742">
    <property type="entry name" value="FLAVIN MONOAMINE OXIDASE"/>
    <property type="match status" value="1"/>
</dbReference>
<dbReference type="InterPro" id="IPR050281">
    <property type="entry name" value="Flavin_monoamine_oxidase"/>
</dbReference>
<dbReference type="Gene3D" id="3.50.50.60">
    <property type="entry name" value="FAD/NAD(P)-binding domain"/>
    <property type="match status" value="1"/>
</dbReference>
<dbReference type="AlphaFoldDB" id="A0A6C0CE51"/>
<organism evidence="2">
    <name type="scientific">viral metagenome</name>
    <dbReference type="NCBI Taxonomy" id="1070528"/>
    <lineage>
        <taxon>unclassified sequences</taxon>
        <taxon>metagenomes</taxon>
        <taxon>organismal metagenomes</taxon>
    </lineage>
</organism>
<protein>
    <recommendedName>
        <fullName evidence="1">Amine oxidase domain-containing protein</fullName>
    </recommendedName>
</protein>
<dbReference type="InterPro" id="IPR002937">
    <property type="entry name" value="Amino_oxidase"/>
</dbReference>
<reference evidence="2" key="1">
    <citation type="journal article" date="2020" name="Nature">
        <title>Giant virus diversity and host interactions through global metagenomics.</title>
        <authorList>
            <person name="Schulz F."/>
            <person name="Roux S."/>
            <person name="Paez-Espino D."/>
            <person name="Jungbluth S."/>
            <person name="Walsh D.A."/>
            <person name="Denef V.J."/>
            <person name="McMahon K.D."/>
            <person name="Konstantinidis K.T."/>
            <person name="Eloe-Fadrosh E.A."/>
            <person name="Kyrpides N.C."/>
            <person name="Woyke T."/>
        </authorList>
    </citation>
    <scope>NUCLEOTIDE SEQUENCE</scope>
    <source>
        <strain evidence="2">GVMAG-M-3300020595-32</strain>
    </source>
</reference>
<proteinExistence type="predicted"/>
<accession>A0A6C0CE51</accession>